<keyword evidence="7" id="KW-0239">DNA-directed DNA polymerase</keyword>
<dbReference type="InterPro" id="IPR001001">
    <property type="entry name" value="DNA_polIII_beta"/>
</dbReference>
<dbReference type="GO" id="GO:0006271">
    <property type="term" value="P:DNA strand elongation involved in DNA replication"/>
    <property type="evidence" value="ECO:0007669"/>
    <property type="project" value="TreeGrafter"/>
</dbReference>
<dbReference type="InterPro" id="IPR046938">
    <property type="entry name" value="DNA_clamp_sf"/>
</dbReference>
<dbReference type="Pfam" id="PF02768">
    <property type="entry name" value="DNA_pol3_beta_3"/>
    <property type="match status" value="1"/>
</dbReference>
<evidence type="ECO:0000256" key="8">
    <source>
        <dbReference type="ARBA" id="ARBA00023125"/>
    </source>
</evidence>
<proteinExistence type="inferred from homology"/>
<keyword evidence="6" id="KW-0235">DNA replication</keyword>
<feature type="domain" description="DNA polymerase III beta sliding clamp C-terminal" evidence="9">
    <location>
        <begin position="271"/>
        <end position="392"/>
    </location>
</feature>
<comment type="similarity">
    <text evidence="2">Belongs to the beta sliding clamp family.</text>
</comment>
<dbReference type="EMBL" id="BK015544">
    <property type="protein sequence ID" value="DAE12116.1"/>
    <property type="molecule type" value="Genomic_DNA"/>
</dbReference>
<dbReference type="GO" id="GO:0009360">
    <property type="term" value="C:DNA polymerase III complex"/>
    <property type="evidence" value="ECO:0007669"/>
    <property type="project" value="InterPro"/>
</dbReference>
<evidence type="ECO:0000256" key="1">
    <source>
        <dbReference type="ARBA" id="ARBA00004496"/>
    </source>
</evidence>
<evidence type="ECO:0000313" key="10">
    <source>
        <dbReference type="EMBL" id="DAE12116.1"/>
    </source>
</evidence>
<dbReference type="PANTHER" id="PTHR30478:SF0">
    <property type="entry name" value="BETA SLIDING CLAMP"/>
    <property type="match status" value="1"/>
</dbReference>
<reference evidence="10" key="1">
    <citation type="journal article" date="2021" name="Proc. Natl. Acad. Sci. U.S.A.">
        <title>A Catalog of Tens of Thousands of Viruses from Human Metagenomes Reveals Hidden Associations with Chronic Diseases.</title>
        <authorList>
            <person name="Tisza M.J."/>
            <person name="Buck C.B."/>
        </authorList>
    </citation>
    <scope>NUCLEOTIDE SEQUENCE</scope>
    <source>
        <strain evidence="10">CtMOb8</strain>
    </source>
</reference>
<keyword evidence="8" id="KW-0238">DNA-binding</keyword>
<dbReference type="CDD" id="cd00140">
    <property type="entry name" value="beta_clamp"/>
    <property type="match status" value="1"/>
</dbReference>
<evidence type="ECO:0000256" key="6">
    <source>
        <dbReference type="ARBA" id="ARBA00022705"/>
    </source>
</evidence>
<evidence type="ECO:0000256" key="4">
    <source>
        <dbReference type="ARBA" id="ARBA00022679"/>
    </source>
</evidence>
<accession>A0A8S5Q0S2</accession>
<dbReference type="Gene3D" id="3.70.10.10">
    <property type="match status" value="1"/>
</dbReference>
<dbReference type="GO" id="GO:0003677">
    <property type="term" value="F:DNA binding"/>
    <property type="evidence" value="ECO:0007669"/>
    <property type="project" value="UniProtKB-KW"/>
</dbReference>
<evidence type="ECO:0000259" key="9">
    <source>
        <dbReference type="Pfam" id="PF02768"/>
    </source>
</evidence>
<dbReference type="InterPro" id="IPR022635">
    <property type="entry name" value="DNA_polIII_beta_C"/>
</dbReference>
<keyword evidence="5" id="KW-0548">Nucleotidyltransferase</keyword>
<organism evidence="10">
    <name type="scientific">Siphoviridae sp. ctMOb8</name>
    <dbReference type="NCBI Taxonomy" id="2825460"/>
    <lineage>
        <taxon>Viruses</taxon>
        <taxon>Duplodnaviria</taxon>
        <taxon>Heunggongvirae</taxon>
        <taxon>Uroviricota</taxon>
        <taxon>Caudoviricetes</taxon>
    </lineage>
</organism>
<evidence type="ECO:0000256" key="7">
    <source>
        <dbReference type="ARBA" id="ARBA00022932"/>
    </source>
</evidence>
<protein>
    <submittedName>
        <fullName evidence="10">DNA polymerase sliding clamp</fullName>
    </submittedName>
</protein>
<keyword evidence="4" id="KW-0808">Transferase</keyword>
<dbReference type="SUPFAM" id="SSF55979">
    <property type="entry name" value="DNA clamp"/>
    <property type="match status" value="3"/>
</dbReference>
<dbReference type="SMART" id="SM00480">
    <property type="entry name" value="POL3Bc"/>
    <property type="match status" value="1"/>
</dbReference>
<dbReference type="PANTHER" id="PTHR30478">
    <property type="entry name" value="DNA POLYMERASE III SUBUNIT BETA"/>
    <property type="match status" value="1"/>
</dbReference>
<comment type="subcellular location">
    <subcellularLocation>
        <location evidence="1">Cytoplasm</location>
    </subcellularLocation>
</comment>
<evidence type="ECO:0000256" key="2">
    <source>
        <dbReference type="ARBA" id="ARBA00010752"/>
    </source>
</evidence>
<keyword evidence="3" id="KW-0963">Cytoplasm</keyword>
<evidence type="ECO:0000256" key="3">
    <source>
        <dbReference type="ARBA" id="ARBA00022490"/>
    </source>
</evidence>
<sequence length="396" mass="43329">MKLQAQSSRAFHAALNKSAKCIGSKNPIAIFDNVLLTCNESGLFFLTSSTAEAQLTIPAPLSLCGGKFEKPIVLPIKMLSSLLGTLPDCVVTLDVEEGGSSFTVEYCTGSGDNVKSGKAKMAYFSGDEYPQMLLPKSEASTIICLPCQLFHSVIDTADKFVQIDEYRPQFSSLCVDIADDRSEVIFAATNGHTLAKIVHSNDPQKGGSDFFRSGEPRKTLIHRNYFRTLSAFDGCEEISIENDGNTIRFSSGDIELICKHMEGKYPNYNGVIPKSHPYFVVFEKKEMIDILRRVSLFSNSASNLVKVEKNGIFINVSASDMDFAMSGEDQVLISNAECPDNFRIGLKSSAFQTCINSIPSDTIRMQLLDASRAVVLTADTPAPKVMTLVMPMVLDD</sequence>
<dbReference type="GO" id="GO:0003887">
    <property type="term" value="F:DNA-directed DNA polymerase activity"/>
    <property type="evidence" value="ECO:0007669"/>
    <property type="project" value="UniProtKB-KW"/>
</dbReference>
<dbReference type="GO" id="GO:0008408">
    <property type="term" value="F:3'-5' exonuclease activity"/>
    <property type="evidence" value="ECO:0007669"/>
    <property type="project" value="InterPro"/>
</dbReference>
<name>A0A8S5Q0S2_9CAUD</name>
<dbReference type="Gene3D" id="3.10.150.10">
    <property type="entry name" value="DNA Polymerase III, subunit A, domain 2"/>
    <property type="match status" value="1"/>
</dbReference>
<evidence type="ECO:0000256" key="5">
    <source>
        <dbReference type="ARBA" id="ARBA00022695"/>
    </source>
</evidence>